<accession>A0A1E1KCW3</accession>
<dbReference type="SUPFAM" id="SSF56784">
    <property type="entry name" value="HAD-like"/>
    <property type="match status" value="1"/>
</dbReference>
<proteinExistence type="predicted"/>
<keyword evidence="2" id="KW-1185">Reference proteome</keyword>
<evidence type="ECO:0008006" key="3">
    <source>
        <dbReference type="Google" id="ProtNLM"/>
    </source>
</evidence>
<gene>
    <name evidence="1" type="ORF">RAG0_04516</name>
</gene>
<dbReference type="EMBL" id="FJUX01000019">
    <property type="protein sequence ID" value="CZS94564.1"/>
    <property type="molecule type" value="Genomic_DNA"/>
</dbReference>
<evidence type="ECO:0000313" key="1">
    <source>
        <dbReference type="EMBL" id="CZS94564.1"/>
    </source>
</evidence>
<organism evidence="1 2">
    <name type="scientific">Rhynchosporium agropyri</name>
    <dbReference type="NCBI Taxonomy" id="914238"/>
    <lineage>
        <taxon>Eukaryota</taxon>
        <taxon>Fungi</taxon>
        <taxon>Dikarya</taxon>
        <taxon>Ascomycota</taxon>
        <taxon>Pezizomycotina</taxon>
        <taxon>Leotiomycetes</taxon>
        <taxon>Helotiales</taxon>
        <taxon>Ploettnerulaceae</taxon>
        <taxon>Rhynchosporium</taxon>
    </lineage>
</organism>
<dbReference type="PANTHER" id="PTHR28181:SF1">
    <property type="entry name" value="COLD TOLERANCE PROTEIN 1"/>
    <property type="match status" value="1"/>
</dbReference>
<dbReference type="PANTHER" id="PTHR28181">
    <property type="entry name" value="UPF0655 PROTEIN YCR015C"/>
    <property type="match status" value="1"/>
</dbReference>
<dbReference type="InterPro" id="IPR023214">
    <property type="entry name" value="HAD_sf"/>
</dbReference>
<dbReference type="Gene3D" id="3.40.50.1000">
    <property type="entry name" value="HAD superfamily/HAD-like"/>
    <property type="match status" value="1"/>
</dbReference>
<dbReference type="InterPro" id="IPR050849">
    <property type="entry name" value="HAD-like_hydrolase_phosphatase"/>
</dbReference>
<dbReference type="AlphaFoldDB" id="A0A1E1KCW3"/>
<protein>
    <recommendedName>
        <fullName evidence="3">Haloacid dehalogenase-like hydrolase</fullName>
    </recommendedName>
</protein>
<reference evidence="2" key="1">
    <citation type="submission" date="2016-03" db="EMBL/GenBank/DDBJ databases">
        <authorList>
            <person name="Guldener U."/>
        </authorList>
    </citation>
    <scope>NUCLEOTIDE SEQUENCE [LARGE SCALE GENOMIC DNA]</scope>
    <source>
        <strain evidence="2">04CH-RAC-A.6.1</strain>
    </source>
</reference>
<evidence type="ECO:0000313" key="2">
    <source>
        <dbReference type="Proteomes" id="UP000178912"/>
    </source>
</evidence>
<sequence length="292" mass="32179">MSNTAFILDFDGTITHSDTISLLAKFGISTQKSQTGKDMTNELRLLSYTYSEFYSRSLHGYRPAEIDRKSLAEEITFQRYLRGVELPSFKRVGESGIFKGIKNEQWREFAGDALEKGDLSIRAGFKDFVKQVEGRDGIWGVVSVNFSEIFIRGVLEASASAGTLNVDILANHPNDDGMISGPDSGPIMATSDAKLAAMNKLWQKWRATSRVPFLRVVYFGDSGTDIECLTAEGVTGIVMSSDGQGRLIEALKRIGRVPVHVSSSQEVETSPLYWARNFQEVIGSPMLGLEAS</sequence>
<dbReference type="InterPro" id="IPR036412">
    <property type="entry name" value="HAD-like_sf"/>
</dbReference>
<dbReference type="OrthoDB" id="10255128at2759"/>
<name>A0A1E1KCW3_9HELO</name>
<dbReference type="Proteomes" id="UP000178912">
    <property type="component" value="Unassembled WGS sequence"/>
</dbReference>